<reference evidence="10 11" key="1">
    <citation type="submission" date="2018-09" db="EMBL/GenBank/DDBJ databases">
        <title>Marinorhizobium profundi gen. nov., sp. nov., isolated from a deep-sea sediment sample from the New Britain Trench and proposal of Marinorhizobiaceae fam. nov. in the order Rhizobiales of the class Alphaproteobacteria.</title>
        <authorList>
            <person name="Cao J."/>
        </authorList>
    </citation>
    <scope>NUCLEOTIDE SEQUENCE [LARGE SCALE GENOMIC DNA]</scope>
    <source>
        <strain evidence="10 11">WS11</strain>
    </source>
</reference>
<dbReference type="Gene3D" id="1.25.40.10">
    <property type="entry name" value="Tetratricopeptide repeat domain"/>
    <property type="match status" value="1"/>
</dbReference>
<evidence type="ECO:0000256" key="7">
    <source>
        <dbReference type="PROSITE-ProRule" id="PRU00339"/>
    </source>
</evidence>
<keyword evidence="4" id="KW-0378">Hydrolase</keyword>
<sequence>MHKLVRKALTFAATAAIACSSILTNVPTASAQSIAIVRDAEIEALLKDYARPIFGAAGLTQRNIEIVLVNNRSFNAFVDGRRIFINTGALLLAESPGEIIGVLAHEAGHIAGGHQARLREQIARSQIFGVVGSLLGVGAVAAGSLSGNDGTASAGMGVAAASGGIAQRSLLSYRRTEEINADQSAITYLNATGQSAAGMLATFNRFSQGLALAGVQVDPYQQSHPLPRERIALLEDLARSSPYFNSPVDASLQRRHDLMRGKIAANVGGHPALQRAFNGNTANVGYRYGDAIATRLSGNVGLALQKIDALLAEQPNNPYFHEAKGEILLSGNQAEAAASSFQRAAQLDPNNSGLIRAQRGFALMRTGQPALIEQAISDLREAIGADPTNLSAYRQLSQAYGQRGDVANAELTMAEGYFRAGNVQEARIFAARAQQKLQPGTPAWTRANDIVTVGQ</sequence>
<feature type="chain" id="PRO_5018765910" evidence="8">
    <location>
        <begin position="32"/>
        <end position="455"/>
    </location>
</feature>
<accession>A0A3Q8XR73</accession>
<evidence type="ECO:0000256" key="3">
    <source>
        <dbReference type="ARBA" id="ARBA00022723"/>
    </source>
</evidence>
<evidence type="ECO:0000256" key="2">
    <source>
        <dbReference type="ARBA" id="ARBA00022670"/>
    </source>
</evidence>
<keyword evidence="5" id="KW-0862">Zinc</keyword>
<evidence type="ECO:0000259" key="9">
    <source>
        <dbReference type="Pfam" id="PF01435"/>
    </source>
</evidence>
<keyword evidence="8" id="KW-0732">Signal</keyword>
<dbReference type="CDD" id="cd07324">
    <property type="entry name" value="M48C_Oma1-like"/>
    <property type="match status" value="1"/>
</dbReference>
<evidence type="ECO:0000256" key="1">
    <source>
        <dbReference type="ARBA" id="ARBA00001947"/>
    </source>
</evidence>
<comment type="cofactor">
    <cofactor evidence="1">
        <name>Zn(2+)</name>
        <dbReference type="ChEBI" id="CHEBI:29105"/>
    </cofactor>
</comment>
<dbReference type="GO" id="GO:0016020">
    <property type="term" value="C:membrane"/>
    <property type="evidence" value="ECO:0007669"/>
    <property type="project" value="TreeGrafter"/>
</dbReference>
<evidence type="ECO:0000313" key="11">
    <source>
        <dbReference type="Proteomes" id="UP000268192"/>
    </source>
</evidence>
<dbReference type="PROSITE" id="PS50005">
    <property type="entry name" value="TPR"/>
    <property type="match status" value="1"/>
</dbReference>
<keyword evidence="7" id="KW-0802">TPR repeat</keyword>
<dbReference type="EMBL" id="CP032509">
    <property type="protein sequence ID" value="AZN72168.1"/>
    <property type="molecule type" value="Genomic_DNA"/>
</dbReference>
<keyword evidence="2" id="KW-0645">Protease</keyword>
<evidence type="ECO:0000256" key="6">
    <source>
        <dbReference type="ARBA" id="ARBA00023049"/>
    </source>
</evidence>
<feature type="signal peptide" evidence="8">
    <location>
        <begin position="1"/>
        <end position="31"/>
    </location>
</feature>
<dbReference type="RefSeq" id="WP_126010486.1">
    <property type="nucleotide sequence ID" value="NZ_CP032509.1"/>
</dbReference>
<dbReference type="InterPro" id="IPR011990">
    <property type="entry name" value="TPR-like_helical_dom_sf"/>
</dbReference>
<dbReference type="GO" id="GO:0004222">
    <property type="term" value="F:metalloendopeptidase activity"/>
    <property type="evidence" value="ECO:0007669"/>
    <property type="project" value="InterPro"/>
</dbReference>
<dbReference type="GO" id="GO:0051603">
    <property type="term" value="P:proteolysis involved in protein catabolic process"/>
    <property type="evidence" value="ECO:0007669"/>
    <property type="project" value="TreeGrafter"/>
</dbReference>
<keyword evidence="11" id="KW-1185">Reference proteome</keyword>
<keyword evidence="6" id="KW-0482">Metalloprotease</keyword>
<evidence type="ECO:0000256" key="5">
    <source>
        <dbReference type="ARBA" id="ARBA00022833"/>
    </source>
</evidence>
<evidence type="ECO:0000256" key="4">
    <source>
        <dbReference type="ARBA" id="ARBA00022801"/>
    </source>
</evidence>
<dbReference type="Proteomes" id="UP000268192">
    <property type="component" value="Chromosome"/>
</dbReference>
<dbReference type="Gene3D" id="3.30.2010.10">
    <property type="entry name" value="Metalloproteases ('zincins'), catalytic domain"/>
    <property type="match status" value="1"/>
</dbReference>
<protein>
    <submittedName>
        <fullName evidence="10">M48 family peptidase</fullName>
    </submittedName>
</protein>
<proteinExistence type="predicted"/>
<gene>
    <name evidence="10" type="ORF">D5400_13565</name>
</gene>
<dbReference type="InterPro" id="IPR019734">
    <property type="entry name" value="TPR_rpt"/>
</dbReference>
<dbReference type="InterPro" id="IPR051156">
    <property type="entry name" value="Mito/Outer_Membr_Metalloprot"/>
</dbReference>
<dbReference type="SUPFAM" id="SSF48452">
    <property type="entry name" value="TPR-like"/>
    <property type="match status" value="1"/>
</dbReference>
<organism evidence="10 11">
    <name type="scientific">Georhizobium profundi</name>
    <dbReference type="NCBI Taxonomy" id="2341112"/>
    <lineage>
        <taxon>Bacteria</taxon>
        <taxon>Pseudomonadati</taxon>
        <taxon>Pseudomonadota</taxon>
        <taxon>Alphaproteobacteria</taxon>
        <taxon>Hyphomicrobiales</taxon>
        <taxon>Rhizobiaceae</taxon>
        <taxon>Georhizobium</taxon>
    </lineage>
</organism>
<dbReference type="PROSITE" id="PS51257">
    <property type="entry name" value="PROKAR_LIPOPROTEIN"/>
    <property type="match status" value="1"/>
</dbReference>
<evidence type="ECO:0000256" key="8">
    <source>
        <dbReference type="SAM" id="SignalP"/>
    </source>
</evidence>
<dbReference type="GO" id="GO:0046872">
    <property type="term" value="F:metal ion binding"/>
    <property type="evidence" value="ECO:0007669"/>
    <property type="project" value="UniProtKB-KW"/>
</dbReference>
<feature type="repeat" description="TPR" evidence="7">
    <location>
        <begin position="318"/>
        <end position="351"/>
    </location>
</feature>
<evidence type="ECO:0000313" key="10">
    <source>
        <dbReference type="EMBL" id="AZN72168.1"/>
    </source>
</evidence>
<dbReference type="KEGG" id="abaw:D5400_13565"/>
<dbReference type="OrthoDB" id="9810445at2"/>
<dbReference type="PANTHER" id="PTHR22726">
    <property type="entry name" value="METALLOENDOPEPTIDASE OMA1"/>
    <property type="match status" value="1"/>
</dbReference>
<keyword evidence="3" id="KW-0479">Metal-binding</keyword>
<name>A0A3Q8XR73_9HYPH</name>
<feature type="domain" description="Peptidase M48" evidence="9">
    <location>
        <begin position="39"/>
        <end position="236"/>
    </location>
</feature>
<dbReference type="Pfam" id="PF01435">
    <property type="entry name" value="Peptidase_M48"/>
    <property type="match status" value="1"/>
</dbReference>
<dbReference type="AlphaFoldDB" id="A0A3Q8XR73"/>
<dbReference type="InterPro" id="IPR001915">
    <property type="entry name" value="Peptidase_M48"/>
</dbReference>
<dbReference type="PANTHER" id="PTHR22726:SF1">
    <property type="entry name" value="METALLOENDOPEPTIDASE OMA1, MITOCHONDRIAL"/>
    <property type="match status" value="1"/>
</dbReference>